<sequence>MDSSEVRRAGRPRKSVLDREKILGAALKLLNSVGPEKFSMAALAVELGVKPPALYHHVKNKQALLVGMREVVSDSIDVSGFGVLPWREALERWARSYRVAFSAHPNAIALLATEPITGATRTLGMYESVVQGLLAAGWEVSEVMGSMVALESFILGSALDLIAPVDMFDPGEAAVQTPGLSMVLEAQSASDSSRADEAFELGLRIMVEGLGRLHGRGA</sequence>
<dbReference type="Gene3D" id="1.10.357.10">
    <property type="entry name" value="Tetracycline Repressor, domain 2"/>
    <property type="match status" value="1"/>
</dbReference>
<keyword evidence="8" id="KW-1185">Reference proteome</keyword>
<keyword evidence="2" id="KW-0805">Transcription regulation</keyword>
<accession>A0ABP9TIP6</accession>
<name>A0ABP9TIP6_9MICC</name>
<reference evidence="8" key="1">
    <citation type="journal article" date="2019" name="Int. J. Syst. Evol. Microbiol.">
        <title>The Global Catalogue of Microorganisms (GCM) 10K type strain sequencing project: providing services to taxonomists for standard genome sequencing and annotation.</title>
        <authorList>
            <consortium name="The Broad Institute Genomics Platform"/>
            <consortium name="The Broad Institute Genome Sequencing Center for Infectious Disease"/>
            <person name="Wu L."/>
            <person name="Ma J."/>
        </authorList>
    </citation>
    <scope>NUCLEOTIDE SEQUENCE [LARGE SCALE GENOMIC DNA]</scope>
    <source>
        <strain evidence="8">JCM 18952</strain>
    </source>
</reference>
<dbReference type="InterPro" id="IPR009057">
    <property type="entry name" value="Homeodomain-like_sf"/>
</dbReference>
<feature type="domain" description="HTH tetR-type" evidence="6">
    <location>
        <begin position="16"/>
        <end position="76"/>
    </location>
</feature>
<dbReference type="RefSeq" id="WP_345465952.1">
    <property type="nucleotide sequence ID" value="NZ_BAABLK010000005.1"/>
</dbReference>
<evidence type="ECO:0000259" key="6">
    <source>
        <dbReference type="PROSITE" id="PS50977"/>
    </source>
</evidence>
<evidence type="ECO:0000256" key="3">
    <source>
        <dbReference type="ARBA" id="ARBA00023125"/>
    </source>
</evidence>
<evidence type="ECO:0000313" key="7">
    <source>
        <dbReference type="EMBL" id="GAA5225728.1"/>
    </source>
</evidence>
<keyword evidence="4" id="KW-0804">Transcription</keyword>
<evidence type="ECO:0000256" key="5">
    <source>
        <dbReference type="PROSITE-ProRule" id="PRU00335"/>
    </source>
</evidence>
<gene>
    <name evidence="7" type="ORF">GCM10025778_02580</name>
</gene>
<dbReference type="Proteomes" id="UP001501257">
    <property type="component" value="Unassembled WGS sequence"/>
</dbReference>
<evidence type="ECO:0000256" key="4">
    <source>
        <dbReference type="ARBA" id="ARBA00023163"/>
    </source>
</evidence>
<evidence type="ECO:0000313" key="8">
    <source>
        <dbReference type="Proteomes" id="UP001501257"/>
    </source>
</evidence>
<dbReference type="PROSITE" id="PS50977">
    <property type="entry name" value="HTH_TETR_2"/>
    <property type="match status" value="1"/>
</dbReference>
<dbReference type="PRINTS" id="PR00400">
    <property type="entry name" value="TETREPRESSOR"/>
</dbReference>
<dbReference type="SUPFAM" id="SSF48498">
    <property type="entry name" value="Tetracyclin repressor-like, C-terminal domain"/>
    <property type="match status" value="1"/>
</dbReference>
<dbReference type="InterPro" id="IPR036271">
    <property type="entry name" value="Tet_transcr_reg_TetR-rel_C_sf"/>
</dbReference>
<dbReference type="PANTHER" id="PTHR30055">
    <property type="entry name" value="HTH-TYPE TRANSCRIPTIONAL REGULATOR RUTR"/>
    <property type="match status" value="1"/>
</dbReference>
<dbReference type="PRINTS" id="PR00455">
    <property type="entry name" value="HTHTETR"/>
</dbReference>
<comment type="caution">
    <text evidence="7">The sequence shown here is derived from an EMBL/GenBank/DDBJ whole genome shotgun (WGS) entry which is preliminary data.</text>
</comment>
<protein>
    <submittedName>
        <fullName evidence="7">Helix-turn-helix domain-containing protein</fullName>
    </submittedName>
</protein>
<evidence type="ECO:0000256" key="2">
    <source>
        <dbReference type="ARBA" id="ARBA00023015"/>
    </source>
</evidence>
<dbReference type="InterPro" id="IPR004111">
    <property type="entry name" value="Repressor_TetR_C"/>
</dbReference>
<proteinExistence type="predicted"/>
<dbReference type="SUPFAM" id="SSF46689">
    <property type="entry name" value="Homeodomain-like"/>
    <property type="match status" value="1"/>
</dbReference>
<dbReference type="InterPro" id="IPR001647">
    <property type="entry name" value="HTH_TetR"/>
</dbReference>
<dbReference type="InterPro" id="IPR003012">
    <property type="entry name" value="Tet_transcr_reg_TetR"/>
</dbReference>
<dbReference type="Pfam" id="PF00440">
    <property type="entry name" value="TetR_N"/>
    <property type="match status" value="1"/>
</dbReference>
<organism evidence="7 8">
    <name type="scientific">Paeniglutamicibacter antarcticus</name>
    <dbReference type="NCBI Taxonomy" id="494023"/>
    <lineage>
        <taxon>Bacteria</taxon>
        <taxon>Bacillati</taxon>
        <taxon>Actinomycetota</taxon>
        <taxon>Actinomycetes</taxon>
        <taxon>Micrococcales</taxon>
        <taxon>Micrococcaceae</taxon>
        <taxon>Paeniglutamicibacter</taxon>
    </lineage>
</organism>
<keyword evidence="1" id="KW-0678">Repressor</keyword>
<dbReference type="Pfam" id="PF02909">
    <property type="entry name" value="TetR_C_1"/>
    <property type="match status" value="1"/>
</dbReference>
<evidence type="ECO:0000256" key="1">
    <source>
        <dbReference type="ARBA" id="ARBA00022491"/>
    </source>
</evidence>
<dbReference type="EMBL" id="BAABLK010000005">
    <property type="protein sequence ID" value="GAA5225728.1"/>
    <property type="molecule type" value="Genomic_DNA"/>
</dbReference>
<keyword evidence="3 5" id="KW-0238">DNA-binding</keyword>
<dbReference type="PANTHER" id="PTHR30055:SF151">
    <property type="entry name" value="TRANSCRIPTIONAL REGULATORY PROTEIN"/>
    <property type="match status" value="1"/>
</dbReference>
<feature type="DNA-binding region" description="H-T-H motif" evidence="5">
    <location>
        <begin position="39"/>
        <end position="58"/>
    </location>
</feature>
<dbReference type="InterPro" id="IPR050109">
    <property type="entry name" value="HTH-type_TetR-like_transc_reg"/>
</dbReference>